<gene>
    <name evidence="2" type="ORF">LCGC14_1747490</name>
</gene>
<dbReference type="EMBL" id="LAZR01016075">
    <property type="protein sequence ID" value="KKM06092.1"/>
    <property type="molecule type" value="Genomic_DNA"/>
</dbReference>
<proteinExistence type="predicted"/>
<sequence>MIVNDVEALSPAIPRAGETTSADDGLMEAKRDKSDQQRQPGGRLTGQRRQLNTGRSFR</sequence>
<feature type="compositionally biased region" description="Basic and acidic residues" evidence="1">
    <location>
        <begin position="27"/>
        <end position="36"/>
    </location>
</feature>
<protein>
    <submittedName>
        <fullName evidence="2">Uncharacterized protein</fullName>
    </submittedName>
</protein>
<organism evidence="2">
    <name type="scientific">marine sediment metagenome</name>
    <dbReference type="NCBI Taxonomy" id="412755"/>
    <lineage>
        <taxon>unclassified sequences</taxon>
        <taxon>metagenomes</taxon>
        <taxon>ecological metagenomes</taxon>
    </lineage>
</organism>
<dbReference type="AlphaFoldDB" id="A0A0F9HS81"/>
<feature type="region of interest" description="Disordered" evidence="1">
    <location>
        <begin position="1"/>
        <end position="58"/>
    </location>
</feature>
<reference evidence="2" key="1">
    <citation type="journal article" date="2015" name="Nature">
        <title>Complex archaea that bridge the gap between prokaryotes and eukaryotes.</title>
        <authorList>
            <person name="Spang A."/>
            <person name="Saw J.H."/>
            <person name="Jorgensen S.L."/>
            <person name="Zaremba-Niedzwiedzka K."/>
            <person name="Martijn J."/>
            <person name="Lind A.E."/>
            <person name="van Eijk R."/>
            <person name="Schleper C."/>
            <person name="Guy L."/>
            <person name="Ettema T.J."/>
        </authorList>
    </citation>
    <scope>NUCLEOTIDE SEQUENCE</scope>
</reference>
<name>A0A0F9HS81_9ZZZZ</name>
<comment type="caution">
    <text evidence="2">The sequence shown here is derived from an EMBL/GenBank/DDBJ whole genome shotgun (WGS) entry which is preliminary data.</text>
</comment>
<accession>A0A0F9HS81</accession>
<evidence type="ECO:0000313" key="2">
    <source>
        <dbReference type="EMBL" id="KKM06092.1"/>
    </source>
</evidence>
<evidence type="ECO:0000256" key="1">
    <source>
        <dbReference type="SAM" id="MobiDB-lite"/>
    </source>
</evidence>
<feature type="compositionally biased region" description="Polar residues" evidence="1">
    <location>
        <begin position="47"/>
        <end position="58"/>
    </location>
</feature>